<feature type="signal peptide" evidence="1">
    <location>
        <begin position="1"/>
        <end position="22"/>
    </location>
</feature>
<accession>J7HIF4</accession>
<proteinExistence type="evidence at transcript level"/>
<name>J7HIF4_9DIPT</name>
<sequence length="61" mass="6797">MYKIIFISFVIAALVLCIGAAAMPDKFIVELLDTKFEPLDKLNNDGLPDKFDTLDDMKTSS</sequence>
<reference evidence="2" key="1">
    <citation type="submission" date="2012-08" db="EMBL/GenBank/DDBJ databases">
        <title>Functional transcriptomics of wild caught Lutzomyia intermedia salivary glands: Identification of a protective salivary protein against Leishmania braziliensis infection.</title>
        <authorList>
            <person name="de Moura T.R."/>
            <person name="Oliveira F."/>
            <person name="Carneiro M.W."/>
            <person name="Miranda J.C."/>
            <person name="Clarencio J."/>
            <person name="Barral-Netto M."/>
            <person name="Barral A."/>
            <person name="Brodskyn C."/>
            <person name="Ribeiro J.M.C."/>
            <person name="Valenzuela J.G."/>
            <person name="de Oliveira C.I."/>
        </authorList>
    </citation>
    <scope>NUCLEOTIDE SEQUENCE</scope>
    <source>
        <tissue evidence="2">Salivary gland</tissue>
    </source>
</reference>
<protein>
    <submittedName>
        <fullName evidence="2">SP13 phlebotomine family member</fullName>
    </submittedName>
</protein>
<keyword evidence="1" id="KW-0732">Signal</keyword>
<dbReference type="EMBL" id="KA660050">
    <property type="protein sequence ID" value="AFP99228.1"/>
    <property type="molecule type" value="mRNA"/>
</dbReference>
<feature type="chain" id="PRO_5003792571" evidence="1">
    <location>
        <begin position="23"/>
        <end position="61"/>
    </location>
</feature>
<evidence type="ECO:0000313" key="2">
    <source>
        <dbReference type="EMBL" id="AFP99228.1"/>
    </source>
</evidence>
<organism evidence="2">
    <name type="scientific">Nyssomyia intermedia</name>
    <dbReference type="NCBI Taxonomy" id="182990"/>
    <lineage>
        <taxon>Eukaryota</taxon>
        <taxon>Metazoa</taxon>
        <taxon>Ecdysozoa</taxon>
        <taxon>Arthropoda</taxon>
        <taxon>Hexapoda</taxon>
        <taxon>Insecta</taxon>
        <taxon>Pterygota</taxon>
        <taxon>Neoptera</taxon>
        <taxon>Endopterygota</taxon>
        <taxon>Diptera</taxon>
        <taxon>Nematocera</taxon>
        <taxon>Psychodoidea</taxon>
        <taxon>Psychodidae</taxon>
        <taxon>Nyssomyia</taxon>
    </lineage>
</organism>
<dbReference type="AlphaFoldDB" id="J7HIF4"/>
<evidence type="ECO:0000256" key="1">
    <source>
        <dbReference type="SAM" id="SignalP"/>
    </source>
</evidence>